<dbReference type="GO" id="GO:0016651">
    <property type="term" value="F:oxidoreductase activity, acting on NAD(P)H"/>
    <property type="evidence" value="ECO:0007669"/>
    <property type="project" value="TreeGrafter"/>
</dbReference>
<dbReference type="RefSeq" id="WP_113932290.1">
    <property type="nucleotide sequence ID" value="NZ_JACCEU010000002.1"/>
</dbReference>
<evidence type="ECO:0000313" key="8">
    <source>
        <dbReference type="Proteomes" id="UP000253628"/>
    </source>
</evidence>
<dbReference type="Gene3D" id="3.50.50.60">
    <property type="entry name" value="FAD/NAD(P)-binding domain"/>
    <property type="match status" value="2"/>
</dbReference>
<evidence type="ECO:0000256" key="2">
    <source>
        <dbReference type="ARBA" id="ARBA00022630"/>
    </source>
</evidence>
<comment type="caution">
    <text evidence="7">The sequence shown here is derived from an EMBL/GenBank/DDBJ whole genome shotgun (WGS) entry which is preliminary data.</text>
</comment>
<dbReference type="PRINTS" id="PR00368">
    <property type="entry name" value="FADPNR"/>
</dbReference>
<dbReference type="PANTHER" id="PTHR43557">
    <property type="entry name" value="APOPTOSIS-INDUCING FACTOR 1"/>
    <property type="match status" value="1"/>
</dbReference>
<dbReference type="InterPro" id="IPR028202">
    <property type="entry name" value="Reductase_C"/>
</dbReference>
<dbReference type="EMBL" id="QNRQ01000002">
    <property type="protein sequence ID" value="RBP42079.1"/>
    <property type="molecule type" value="Genomic_DNA"/>
</dbReference>
<dbReference type="OrthoDB" id="9769238at2"/>
<keyword evidence="3" id="KW-0274">FAD</keyword>
<evidence type="ECO:0000256" key="3">
    <source>
        <dbReference type="ARBA" id="ARBA00022827"/>
    </source>
</evidence>
<feature type="domain" description="Reductase C-terminal" evidence="6">
    <location>
        <begin position="329"/>
        <end position="416"/>
    </location>
</feature>
<evidence type="ECO:0000313" key="7">
    <source>
        <dbReference type="EMBL" id="RBP42079.1"/>
    </source>
</evidence>
<dbReference type="InterPro" id="IPR016156">
    <property type="entry name" value="FAD/NAD-linked_Rdtase_dimer_sf"/>
</dbReference>
<dbReference type="Pfam" id="PF14759">
    <property type="entry name" value="Reductase_C"/>
    <property type="match status" value="1"/>
</dbReference>
<keyword evidence="8" id="KW-1185">Reference proteome</keyword>
<evidence type="ECO:0000256" key="4">
    <source>
        <dbReference type="ARBA" id="ARBA00023002"/>
    </source>
</evidence>
<keyword evidence="2" id="KW-0285">Flavoprotein</keyword>
<evidence type="ECO:0000259" key="5">
    <source>
        <dbReference type="Pfam" id="PF07992"/>
    </source>
</evidence>
<feature type="domain" description="FAD/NAD(P)-binding" evidence="5">
    <location>
        <begin position="6"/>
        <end position="310"/>
    </location>
</feature>
<dbReference type="SUPFAM" id="SSF55424">
    <property type="entry name" value="FAD/NAD-linked reductases, dimerisation (C-terminal) domain"/>
    <property type="match status" value="1"/>
</dbReference>
<dbReference type="GO" id="GO:0005737">
    <property type="term" value="C:cytoplasm"/>
    <property type="evidence" value="ECO:0007669"/>
    <property type="project" value="TreeGrafter"/>
</dbReference>
<keyword evidence="7" id="KW-0223">Dioxygenase</keyword>
<dbReference type="SUPFAM" id="SSF51905">
    <property type="entry name" value="FAD/NAD(P)-binding domain"/>
    <property type="match status" value="2"/>
</dbReference>
<comment type="cofactor">
    <cofactor evidence="1">
        <name>FAD</name>
        <dbReference type="ChEBI" id="CHEBI:57692"/>
    </cofactor>
</comment>
<dbReference type="Proteomes" id="UP000253628">
    <property type="component" value="Unassembled WGS sequence"/>
</dbReference>
<sequence length="428" mass="44741">MTSISSILIVGAGQAAAVAASALRDHGYSGRITVVGNEAHAPYERPPLSKSVLAAVDTPEPAIAVKAPDFFHSQQVDLRLGVEVCALDPSARQAVLSDGTRLGYDRCLLATGGTARTLPAFPASSPAVHYLRTLDDARALRARLRPGQHIAVVGGGFLGLEIASTALGLGVDVSIVETAPRVLARVVPPIFSAWMQERIAQYGAKLYTGQAIADVQLPDDAGQPAILGLADGTRIQAAAVAVAIGLAPSTLLAGSAGLRVDMSNGGIAVDAHCRSSDPYIYAAGDCTSQTRADTALPLRLESWQNANEQARIAACSMLGQDAEPAAYPWFWTDQFDCNIQMLGLPRPDLDYIVRGSLDSASDSPRFIMLGLHGGKPYQALAVNAGGDLRALRPLLERALPVEAAQFCDESMTVRAFAKAAQALAATPG</sequence>
<organism evidence="7 8">
    <name type="scientific">Eoetvoesiella caeni</name>
    <dbReference type="NCBI Taxonomy" id="645616"/>
    <lineage>
        <taxon>Bacteria</taxon>
        <taxon>Pseudomonadati</taxon>
        <taxon>Pseudomonadota</taxon>
        <taxon>Betaproteobacteria</taxon>
        <taxon>Burkholderiales</taxon>
        <taxon>Alcaligenaceae</taxon>
        <taxon>Eoetvoesiella</taxon>
    </lineage>
</organism>
<protein>
    <submittedName>
        <fullName evidence="7">3-phenylpropionate/trans-cinnamate dioxygenase ferredoxin reductase subunit</fullName>
    </submittedName>
</protein>
<gene>
    <name evidence="7" type="ORF">DFR37_102465</name>
</gene>
<dbReference type="Pfam" id="PF07992">
    <property type="entry name" value="Pyr_redox_2"/>
    <property type="match status" value="1"/>
</dbReference>
<dbReference type="PANTHER" id="PTHR43557:SF2">
    <property type="entry name" value="RIESKE DOMAIN-CONTAINING PROTEIN-RELATED"/>
    <property type="match status" value="1"/>
</dbReference>
<dbReference type="AlphaFoldDB" id="A0A366HHN8"/>
<dbReference type="Gene3D" id="3.30.390.30">
    <property type="match status" value="1"/>
</dbReference>
<dbReference type="InterPro" id="IPR036188">
    <property type="entry name" value="FAD/NAD-bd_sf"/>
</dbReference>
<accession>A0A366HHN8</accession>
<evidence type="ECO:0000256" key="1">
    <source>
        <dbReference type="ARBA" id="ARBA00001974"/>
    </source>
</evidence>
<proteinExistence type="predicted"/>
<dbReference type="InterPro" id="IPR050446">
    <property type="entry name" value="FAD-oxidoreductase/Apoptosis"/>
</dbReference>
<keyword evidence="4" id="KW-0560">Oxidoreductase</keyword>
<dbReference type="InterPro" id="IPR023753">
    <property type="entry name" value="FAD/NAD-binding_dom"/>
</dbReference>
<dbReference type="GO" id="GO:0051213">
    <property type="term" value="F:dioxygenase activity"/>
    <property type="evidence" value="ECO:0007669"/>
    <property type="project" value="UniProtKB-KW"/>
</dbReference>
<name>A0A366HHN8_9BURK</name>
<reference evidence="7 8" key="1">
    <citation type="submission" date="2018-06" db="EMBL/GenBank/DDBJ databases">
        <title>Genomic Encyclopedia of Type Strains, Phase IV (KMG-IV): sequencing the most valuable type-strain genomes for metagenomic binning, comparative biology and taxonomic classification.</title>
        <authorList>
            <person name="Goeker M."/>
        </authorList>
    </citation>
    <scope>NUCLEOTIDE SEQUENCE [LARGE SCALE GENOMIC DNA]</scope>
    <source>
        <strain evidence="7 8">DSM 25520</strain>
    </source>
</reference>
<evidence type="ECO:0000259" key="6">
    <source>
        <dbReference type="Pfam" id="PF14759"/>
    </source>
</evidence>
<dbReference type="PRINTS" id="PR00411">
    <property type="entry name" value="PNDRDTASEI"/>
</dbReference>